<dbReference type="Proteomes" id="UP000024635">
    <property type="component" value="Unassembled WGS sequence"/>
</dbReference>
<dbReference type="SUPFAM" id="SSF55797">
    <property type="entry name" value="PR-1-like"/>
    <property type="match status" value="1"/>
</dbReference>
<dbReference type="Gene3D" id="3.40.33.10">
    <property type="entry name" value="CAP"/>
    <property type="match status" value="1"/>
</dbReference>
<name>A0A016UN16_9BILA</name>
<dbReference type="AlphaFoldDB" id="A0A016UN16"/>
<dbReference type="InterPro" id="IPR035940">
    <property type="entry name" value="CAP_sf"/>
</dbReference>
<sequence>MAGTDMETYVNMAYAHTTGVGCAVKECDSKGNIQVQCGYVMDDQLSEGDVIYEAGKTCSKCAKSLSMKCSHLGGLCVP</sequence>
<organism evidence="1 2">
    <name type="scientific">Ancylostoma ceylanicum</name>
    <dbReference type="NCBI Taxonomy" id="53326"/>
    <lineage>
        <taxon>Eukaryota</taxon>
        <taxon>Metazoa</taxon>
        <taxon>Ecdysozoa</taxon>
        <taxon>Nematoda</taxon>
        <taxon>Chromadorea</taxon>
        <taxon>Rhabditida</taxon>
        <taxon>Rhabditina</taxon>
        <taxon>Rhabditomorpha</taxon>
        <taxon>Strongyloidea</taxon>
        <taxon>Ancylostomatidae</taxon>
        <taxon>Ancylostomatinae</taxon>
        <taxon>Ancylostoma</taxon>
    </lineage>
</organism>
<evidence type="ECO:0000313" key="2">
    <source>
        <dbReference type="Proteomes" id="UP000024635"/>
    </source>
</evidence>
<proteinExistence type="predicted"/>
<evidence type="ECO:0008006" key="3">
    <source>
        <dbReference type="Google" id="ProtNLM"/>
    </source>
</evidence>
<keyword evidence="2" id="KW-1185">Reference proteome</keyword>
<reference evidence="2" key="1">
    <citation type="journal article" date="2015" name="Nat. Genet.">
        <title>The genome and transcriptome of the zoonotic hookworm Ancylostoma ceylanicum identify infection-specific gene families.</title>
        <authorList>
            <person name="Schwarz E.M."/>
            <person name="Hu Y."/>
            <person name="Antoshechkin I."/>
            <person name="Miller M.M."/>
            <person name="Sternberg P.W."/>
            <person name="Aroian R.V."/>
        </authorList>
    </citation>
    <scope>NUCLEOTIDE SEQUENCE</scope>
    <source>
        <strain evidence="2">HY135</strain>
    </source>
</reference>
<protein>
    <recommendedName>
        <fullName evidence="3">SCP domain-containing protein</fullName>
    </recommendedName>
</protein>
<accession>A0A016UN16</accession>
<gene>
    <name evidence="1" type="primary">Acey_s0035.g3032</name>
    <name evidence="1" type="ORF">Y032_0035g3032</name>
</gene>
<comment type="caution">
    <text evidence="1">The sequence shown here is derived from an EMBL/GenBank/DDBJ whole genome shotgun (WGS) entry which is preliminary data.</text>
</comment>
<dbReference type="EMBL" id="JARK01001371">
    <property type="protein sequence ID" value="EYC15893.1"/>
    <property type="molecule type" value="Genomic_DNA"/>
</dbReference>
<evidence type="ECO:0000313" key="1">
    <source>
        <dbReference type="EMBL" id="EYC15893.1"/>
    </source>
</evidence>